<dbReference type="PANTHER" id="PTHR24421">
    <property type="entry name" value="NITRATE/NITRITE SENSOR PROTEIN NARX-RELATED"/>
    <property type="match status" value="1"/>
</dbReference>
<dbReference type="Proteomes" id="UP001143543">
    <property type="component" value="Unassembled WGS sequence"/>
</dbReference>
<evidence type="ECO:0000256" key="5">
    <source>
        <dbReference type="ARBA" id="ARBA00023012"/>
    </source>
</evidence>
<comment type="catalytic activity">
    <reaction evidence="1">
        <text>ATP + protein L-histidine = ADP + protein N-phospho-L-histidine.</text>
        <dbReference type="EC" id="2.7.13.3"/>
    </reaction>
</comment>
<accession>A0ABQ5MM29</accession>
<dbReference type="Gene3D" id="3.30.565.10">
    <property type="entry name" value="Histidine kinase-like ATPase, C-terminal domain"/>
    <property type="match status" value="1"/>
</dbReference>
<feature type="domain" description="Histidine kinase" evidence="8">
    <location>
        <begin position="65"/>
        <end position="247"/>
    </location>
</feature>
<dbReference type="PROSITE" id="PS50109">
    <property type="entry name" value="HIS_KIN"/>
    <property type="match status" value="1"/>
</dbReference>
<evidence type="ECO:0000256" key="1">
    <source>
        <dbReference type="ARBA" id="ARBA00000085"/>
    </source>
</evidence>
<keyword evidence="4" id="KW-0418">Kinase</keyword>
<feature type="coiled-coil region" evidence="6">
    <location>
        <begin position="37"/>
        <end position="100"/>
    </location>
</feature>
<dbReference type="InterPro" id="IPR050482">
    <property type="entry name" value="Sensor_HK_TwoCompSys"/>
</dbReference>
<reference evidence="9" key="1">
    <citation type="submission" date="2022-07" db="EMBL/GenBank/DDBJ databases">
        <title>Taxonomy of Novel Oxalotrophic and Methylotrophic Bacteria.</title>
        <authorList>
            <person name="Sahin N."/>
            <person name="Tani A."/>
        </authorList>
    </citation>
    <scope>NUCLEOTIDE SEQUENCE</scope>
    <source>
        <strain evidence="9">Y10</strain>
    </source>
</reference>
<dbReference type="EC" id="2.7.13.3" evidence="2"/>
<dbReference type="SUPFAM" id="SSF55874">
    <property type="entry name" value="ATPase domain of HSP90 chaperone/DNA topoisomerase II/histidine kinase"/>
    <property type="match status" value="1"/>
</dbReference>
<evidence type="ECO:0000259" key="8">
    <source>
        <dbReference type="PROSITE" id="PS50109"/>
    </source>
</evidence>
<dbReference type="EMBL" id="BRVO01000003">
    <property type="protein sequence ID" value="GLB50468.1"/>
    <property type="molecule type" value="Genomic_DNA"/>
</dbReference>
<dbReference type="CDD" id="cd16917">
    <property type="entry name" value="HATPase_UhpB-NarQ-NarX-like"/>
    <property type="match status" value="1"/>
</dbReference>
<organism evidence="9 10">
    <name type="scientific">Neptunitalea lumnitzerae</name>
    <dbReference type="NCBI Taxonomy" id="2965509"/>
    <lineage>
        <taxon>Bacteria</taxon>
        <taxon>Pseudomonadati</taxon>
        <taxon>Bacteroidota</taxon>
        <taxon>Flavobacteriia</taxon>
        <taxon>Flavobacteriales</taxon>
        <taxon>Flavobacteriaceae</taxon>
        <taxon>Neptunitalea</taxon>
    </lineage>
</organism>
<evidence type="ECO:0000313" key="9">
    <source>
        <dbReference type="EMBL" id="GLB50468.1"/>
    </source>
</evidence>
<keyword evidence="3" id="KW-0808">Transferase</keyword>
<dbReference type="SMART" id="SM00387">
    <property type="entry name" value="HATPase_c"/>
    <property type="match status" value="1"/>
</dbReference>
<keyword evidence="7" id="KW-1133">Transmembrane helix</keyword>
<dbReference type="RefSeq" id="WP_281766095.1">
    <property type="nucleotide sequence ID" value="NZ_BRVO01000003.1"/>
</dbReference>
<protein>
    <recommendedName>
        <fullName evidence="2">histidine kinase</fullName>
        <ecNumber evidence="2">2.7.13.3</ecNumber>
    </recommendedName>
</protein>
<evidence type="ECO:0000256" key="7">
    <source>
        <dbReference type="SAM" id="Phobius"/>
    </source>
</evidence>
<dbReference type="Pfam" id="PF02518">
    <property type="entry name" value="HATPase_c"/>
    <property type="match status" value="1"/>
</dbReference>
<comment type="caution">
    <text evidence="9">The sequence shown here is derived from an EMBL/GenBank/DDBJ whole genome shotgun (WGS) entry which is preliminary data.</text>
</comment>
<evidence type="ECO:0000256" key="3">
    <source>
        <dbReference type="ARBA" id="ARBA00022679"/>
    </source>
</evidence>
<evidence type="ECO:0000256" key="2">
    <source>
        <dbReference type="ARBA" id="ARBA00012438"/>
    </source>
</evidence>
<evidence type="ECO:0000256" key="6">
    <source>
        <dbReference type="SAM" id="Coils"/>
    </source>
</evidence>
<dbReference type="PANTHER" id="PTHR24421:SF10">
    <property type="entry name" value="NITRATE_NITRITE SENSOR PROTEIN NARQ"/>
    <property type="match status" value="1"/>
</dbReference>
<evidence type="ECO:0000256" key="4">
    <source>
        <dbReference type="ARBA" id="ARBA00022777"/>
    </source>
</evidence>
<dbReference type="InterPro" id="IPR005467">
    <property type="entry name" value="His_kinase_dom"/>
</dbReference>
<evidence type="ECO:0000313" key="10">
    <source>
        <dbReference type="Proteomes" id="UP001143543"/>
    </source>
</evidence>
<feature type="transmembrane region" description="Helical" evidence="7">
    <location>
        <begin position="6"/>
        <end position="29"/>
    </location>
</feature>
<dbReference type="InterPro" id="IPR036890">
    <property type="entry name" value="HATPase_C_sf"/>
</dbReference>
<keyword evidence="10" id="KW-1185">Reference proteome</keyword>
<keyword evidence="7" id="KW-0812">Transmembrane</keyword>
<keyword evidence="5" id="KW-0902">Two-component regulatory system</keyword>
<name>A0ABQ5MM29_9FLAO</name>
<proteinExistence type="predicted"/>
<keyword evidence="7" id="KW-0472">Membrane</keyword>
<dbReference type="InterPro" id="IPR003594">
    <property type="entry name" value="HATPase_dom"/>
</dbReference>
<sequence>MERETLSILISVITIVTLVITMVLLFLLFQGKKNKLLLEQKESEKNFEQELANAQIEVHEETLRNISWELHDNIGQLITLAKIQMQNKGLSNEVKNTLDQALQEVRTLSKGLNSEAIKHLNLIESINQEINRFNRLNYIAASLEVSGDYKDIPKNDKLILFRILQEFFSNTIKHAGASELIVTLEYTPQTIIINVSDNGCGFDSSKLKPNGIGLLNMKNRANLLKADFNLTSTPNKGTQLLITYRYS</sequence>
<gene>
    <name evidence="9" type="ORF">Y10_28360</name>
</gene>
<keyword evidence="6" id="KW-0175">Coiled coil</keyword>